<dbReference type="PROSITE" id="PS51318">
    <property type="entry name" value="TAT"/>
    <property type="match status" value="1"/>
</dbReference>
<dbReference type="Gene3D" id="3.20.20.80">
    <property type="entry name" value="Glycosidases"/>
    <property type="match status" value="1"/>
</dbReference>
<accession>A0ABT2PDY1</accession>
<gene>
    <name evidence="3" type="ORF">N4R40_09695</name>
</gene>
<dbReference type="Proteomes" id="UP001300496">
    <property type="component" value="Unassembled WGS sequence"/>
</dbReference>
<feature type="domain" description="DUF4082" evidence="2">
    <location>
        <begin position="48"/>
        <end position="187"/>
    </location>
</feature>
<feature type="compositionally biased region" description="Pro residues" evidence="1">
    <location>
        <begin position="222"/>
        <end position="250"/>
    </location>
</feature>
<comment type="caution">
    <text evidence="3">The sequence shown here is derived from an EMBL/GenBank/DDBJ whole genome shotgun (WGS) entry which is preliminary data.</text>
</comment>
<sequence length="636" mass="66993">MPLAPSHPSLRRIAVGAIAAAAIAGLLTTTPFLAQPSASAASGFSQTTKPRVAVDPDRESVELGVRFSVKRSGTIVGIEYYDTRANRGPHIGSLWGPNGSKLATVRLPEAKKSGWVTATFSSPVRVTAGATYVASYTAPHGGYAADERYFDKTVTRGDIVFPRGAGVYAYATGGFPTSNYRNSNYYVDVRFRADAVASPSPTATATPRPTATPTRTATPTPSAIPSPPPSATPTPTPTTTPQPTTPPAPPSTGAGALGLPQEAWYGGSRYYAKFPKAAASGWTSDSFFPISVFLGKPEHAAALRAAGVNTYMGAEHDGSKISTVTAQGISVLAQQDEWTAAEVGTDPRVVGWLVSDECEMGLGGCTADSEAGRLAQQKAWVDELRGRRDGRFLHANFGNGVLGTYWSPNTMDDHLTLLDVSSVDKYAYTSPHVQGLFGANPNWPSGKNPATASAYGWLQDRMETYSTTTPNWVFVETGMPYLTESGATTITGDQIEGAVWNALIHGAGGIAYFQHNNNGTCGNYSILECGAARREKITAVNAQVTALAPALNSPSYVWTFGVGLDTALKLTGTQAYIIAMTDGGTGTRTFTLPPALASASSVEVLDEARKLAVSGGAFTDSFTTEHTHHIYRVTLP</sequence>
<dbReference type="RefSeq" id="WP_261607173.1">
    <property type="nucleotide sequence ID" value="NZ_JAODOR010000011.1"/>
</dbReference>
<dbReference type="InterPro" id="IPR025141">
    <property type="entry name" value="DUF4082"/>
</dbReference>
<evidence type="ECO:0000256" key="1">
    <source>
        <dbReference type="SAM" id="MobiDB-lite"/>
    </source>
</evidence>
<keyword evidence="4" id="KW-1185">Reference proteome</keyword>
<dbReference type="EMBL" id="JAODOR010000011">
    <property type="protein sequence ID" value="MCT9002634.1"/>
    <property type="molecule type" value="Genomic_DNA"/>
</dbReference>
<feature type="region of interest" description="Disordered" evidence="1">
    <location>
        <begin position="197"/>
        <end position="259"/>
    </location>
</feature>
<dbReference type="Pfam" id="PF13313">
    <property type="entry name" value="DUF4082"/>
    <property type="match status" value="1"/>
</dbReference>
<dbReference type="InterPro" id="IPR006311">
    <property type="entry name" value="TAT_signal"/>
</dbReference>
<proteinExistence type="predicted"/>
<evidence type="ECO:0000313" key="3">
    <source>
        <dbReference type="EMBL" id="MCT9002634.1"/>
    </source>
</evidence>
<protein>
    <submittedName>
        <fullName evidence="3">DUF4082 domain-containing protein</fullName>
    </submittedName>
</protein>
<feature type="compositionally biased region" description="Low complexity" evidence="1">
    <location>
        <begin position="197"/>
        <end position="221"/>
    </location>
</feature>
<organism evidence="3 4">
    <name type="scientific">Microbacterium memoriense</name>
    <dbReference type="NCBI Taxonomy" id="2978350"/>
    <lineage>
        <taxon>Bacteria</taxon>
        <taxon>Bacillati</taxon>
        <taxon>Actinomycetota</taxon>
        <taxon>Actinomycetes</taxon>
        <taxon>Micrococcales</taxon>
        <taxon>Microbacteriaceae</taxon>
        <taxon>Microbacterium</taxon>
    </lineage>
</organism>
<reference evidence="3 4" key="1">
    <citation type="journal article" date="2024" name="Int. J. Syst. Evol. Microbiol.">
        <title>Microbacterium memoriense sp. nov., a member of the Actinomycetota from marine beach sediment of the north coast of Portugal.</title>
        <authorList>
            <person name="Santos J.D.N.D."/>
            <person name="Klimek D."/>
            <person name="Calusinska M."/>
            <person name="Lobo-da-Cunha A."/>
            <person name="Catita J."/>
            <person name="Goncalves H."/>
            <person name="Gonzalez I."/>
            <person name="Lage O.M."/>
        </authorList>
    </citation>
    <scope>NUCLEOTIDE SEQUENCE [LARGE SCALE GENOMIC DNA]</scope>
    <source>
        <strain evidence="3 4">PMIC_1C1B</strain>
    </source>
</reference>
<evidence type="ECO:0000313" key="4">
    <source>
        <dbReference type="Proteomes" id="UP001300496"/>
    </source>
</evidence>
<name>A0ABT2PDY1_9MICO</name>
<evidence type="ECO:0000259" key="2">
    <source>
        <dbReference type="Pfam" id="PF13313"/>
    </source>
</evidence>